<gene>
    <name evidence="2" type="ORF">PUMCH_000035</name>
</gene>
<dbReference type="HAMAP" id="MF_00055">
    <property type="entry name" value="MEMO1"/>
    <property type="match status" value="1"/>
</dbReference>
<organism evidence="2 3">
    <name type="scientific">Australozyma saopauloensis</name>
    <dbReference type="NCBI Taxonomy" id="291208"/>
    <lineage>
        <taxon>Eukaryota</taxon>
        <taxon>Fungi</taxon>
        <taxon>Dikarya</taxon>
        <taxon>Ascomycota</taxon>
        <taxon>Saccharomycotina</taxon>
        <taxon>Pichiomycetes</taxon>
        <taxon>Metschnikowiaceae</taxon>
        <taxon>Australozyma</taxon>
    </lineage>
</organism>
<proteinExistence type="inferred from homology"/>
<dbReference type="Gene3D" id="3.40.830.10">
    <property type="entry name" value="LigB-like"/>
    <property type="match status" value="1"/>
</dbReference>
<dbReference type="Proteomes" id="UP001338582">
    <property type="component" value="Chromosome 1"/>
</dbReference>
<dbReference type="Pfam" id="PF01875">
    <property type="entry name" value="Memo"/>
    <property type="match status" value="1"/>
</dbReference>
<name>A0AAX4H2L8_9ASCO</name>
<dbReference type="NCBIfam" id="TIGR04336">
    <property type="entry name" value="AmmeMemoSam_B"/>
    <property type="match status" value="1"/>
</dbReference>
<dbReference type="CDD" id="cd07361">
    <property type="entry name" value="MEMO_like"/>
    <property type="match status" value="1"/>
</dbReference>
<accession>A0AAX4H2L8</accession>
<protein>
    <recommendedName>
        <fullName evidence="4">MEMO1 family protein</fullName>
    </recommendedName>
</protein>
<dbReference type="PANTHER" id="PTHR11060:SF0">
    <property type="entry name" value="PROTEIN MEMO1"/>
    <property type="match status" value="1"/>
</dbReference>
<dbReference type="KEGG" id="asau:88171104"/>
<dbReference type="GeneID" id="88171104"/>
<evidence type="ECO:0000313" key="3">
    <source>
        <dbReference type="Proteomes" id="UP001338582"/>
    </source>
</evidence>
<dbReference type="RefSeq" id="XP_062875206.1">
    <property type="nucleotide sequence ID" value="XM_063019136.1"/>
</dbReference>
<dbReference type="EMBL" id="CP138894">
    <property type="protein sequence ID" value="WPK22819.1"/>
    <property type="molecule type" value="Genomic_DNA"/>
</dbReference>
<evidence type="ECO:0008006" key="4">
    <source>
        <dbReference type="Google" id="ProtNLM"/>
    </source>
</evidence>
<dbReference type="InterPro" id="IPR002737">
    <property type="entry name" value="MEMO1_fam"/>
</dbReference>
<keyword evidence="3" id="KW-1185">Reference proteome</keyword>
<dbReference type="AlphaFoldDB" id="A0AAX4H2L8"/>
<reference evidence="2 3" key="1">
    <citation type="submission" date="2023-10" db="EMBL/GenBank/DDBJ databases">
        <title>Draft Genome Sequence of Candida saopaulonensis from a very Premature Infant with Sepsis.</title>
        <authorList>
            <person name="Ning Y."/>
            <person name="Dai R."/>
            <person name="Xiao M."/>
            <person name="Xu Y."/>
            <person name="Yan Q."/>
            <person name="Zhang L."/>
        </authorList>
    </citation>
    <scope>NUCLEOTIDE SEQUENCE [LARGE SCALE GENOMIC DNA]</scope>
    <source>
        <strain evidence="2 3">19XY460</strain>
    </source>
</reference>
<comment type="similarity">
    <text evidence="1">Belongs to the MEMO1 family.</text>
</comment>
<evidence type="ECO:0000256" key="1">
    <source>
        <dbReference type="ARBA" id="ARBA00006315"/>
    </source>
</evidence>
<dbReference type="PANTHER" id="PTHR11060">
    <property type="entry name" value="PROTEIN MEMO1"/>
    <property type="match status" value="1"/>
</dbReference>
<sequence>MTKIRPPTHAGTWYSANHDTLSKQLTKYFSKAPKFERGARVIVGPHAGYTYCGERLAESYSVWDLTNTKCVFILGPSHHVYFKDKVLVSQYDAYETPLGNIKVNTGIRDALIGLGKGCGFEKMSESVEDDEHLFEMHLPFLAWRCKQDQVSPPKIVPIMFSSLSEKACEKVIAALLPYFSDDSYTFIVLSDFCHWGKRFGYTEYVASGDLDDLVPFHESDDRSVPIYESIKFLDQSAMLIASEGSLEKWSRYIKETGNTICGQKPINVVLKLIEELQRSGGRTASSTVFEWIGYSQSGKAIKYSDSSVSYASGYVRLLPSANTSVVKG</sequence>
<evidence type="ECO:0000313" key="2">
    <source>
        <dbReference type="EMBL" id="WPK22819.1"/>
    </source>
</evidence>